<feature type="domain" description="ABC transmembrane type-1" evidence="9">
    <location>
        <begin position="158"/>
        <end position="348"/>
    </location>
</feature>
<dbReference type="EMBL" id="BAAAOG010000003">
    <property type="protein sequence ID" value="GAA1958830.1"/>
    <property type="molecule type" value="Genomic_DNA"/>
</dbReference>
<feature type="transmembrane region" description="Helical" evidence="7">
    <location>
        <begin position="162"/>
        <end position="186"/>
    </location>
</feature>
<organism evidence="10 11">
    <name type="scientific">Microbacterium deminutum</name>
    <dbReference type="NCBI Taxonomy" id="344164"/>
    <lineage>
        <taxon>Bacteria</taxon>
        <taxon>Bacillati</taxon>
        <taxon>Actinomycetota</taxon>
        <taxon>Actinomycetes</taxon>
        <taxon>Micrococcales</taxon>
        <taxon>Microbacteriaceae</taxon>
        <taxon>Microbacterium</taxon>
    </lineage>
</organism>
<sequence length="413" mass="44860">MSIPPPPPGSRTPDLHLDPGTNEPNLGDQNAPISFDVVEELNARTDGNIEASENAIELKEVEGLSQGKIVRRRFFRHRGAMISLFILVFIILLAFTSEGFTLWGFRIQGWWMWDYTELAPIVNGGHPTWTIVPFNFGIHPFGQDDLGRDVFALVMRGAQQSLMIVFVVGIVATLIGVLMGSISGFFRGWTDTVLMRITDIVIIIPLIVLTAVLGYKYGANGSIVLAIVLGLASWTGLARLVRGDVLGLREREFVDAARVAGASNSRIMFVHILPNAIGVIVVNTTLLMSATILVEAAISFLGFGVRPPDVSLGSIIYQYQAAFDTRPWLFFWPAIFIIAIALTINFIGDGLRDAFDPRQKRALGAAARKSAAAAREKANTATRDQKKADEAEAKQIAEAKLAAEEAAKTAGGS</sequence>
<dbReference type="RefSeq" id="WP_344094405.1">
    <property type="nucleotide sequence ID" value="NZ_BAAAOG010000003.1"/>
</dbReference>
<dbReference type="InterPro" id="IPR050366">
    <property type="entry name" value="BP-dependent_transpt_permease"/>
</dbReference>
<feature type="transmembrane region" description="Helical" evidence="7">
    <location>
        <begin position="329"/>
        <end position="351"/>
    </location>
</feature>
<feature type="transmembrane region" description="Helical" evidence="7">
    <location>
        <begin position="221"/>
        <end position="241"/>
    </location>
</feature>
<gene>
    <name evidence="10" type="ORF">GCM10009776_21540</name>
</gene>
<dbReference type="SUPFAM" id="SSF161098">
    <property type="entry name" value="MetI-like"/>
    <property type="match status" value="1"/>
</dbReference>
<keyword evidence="6 7" id="KW-0472">Membrane</keyword>
<dbReference type="InterPro" id="IPR000515">
    <property type="entry name" value="MetI-like"/>
</dbReference>
<feature type="region of interest" description="Disordered" evidence="8">
    <location>
        <begin position="1"/>
        <end position="29"/>
    </location>
</feature>
<evidence type="ECO:0000259" key="9">
    <source>
        <dbReference type="PROSITE" id="PS50928"/>
    </source>
</evidence>
<keyword evidence="2 7" id="KW-0813">Transport</keyword>
<feature type="transmembrane region" description="Helical" evidence="7">
    <location>
        <begin position="193"/>
        <end position="215"/>
    </location>
</feature>
<evidence type="ECO:0000256" key="3">
    <source>
        <dbReference type="ARBA" id="ARBA00022475"/>
    </source>
</evidence>
<name>A0ABN2QVB2_9MICO</name>
<comment type="caution">
    <text evidence="10">The sequence shown here is derived from an EMBL/GenBank/DDBJ whole genome shotgun (WGS) entry which is preliminary data.</text>
</comment>
<evidence type="ECO:0000256" key="5">
    <source>
        <dbReference type="ARBA" id="ARBA00022989"/>
    </source>
</evidence>
<proteinExistence type="inferred from homology"/>
<dbReference type="InterPro" id="IPR025966">
    <property type="entry name" value="OppC_N"/>
</dbReference>
<dbReference type="InterPro" id="IPR035906">
    <property type="entry name" value="MetI-like_sf"/>
</dbReference>
<comment type="subcellular location">
    <subcellularLocation>
        <location evidence="1 7">Cell membrane</location>
        <topology evidence="1 7">Multi-pass membrane protein</topology>
    </subcellularLocation>
</comment>
<reference evidence="10 11" key="1">
    <citation type="journal article" date="2019" name="Int. J. Syst. Evol. Microbiol.">
        <title>The Global Catalogue of Microorganisms (GCM) 10K type strain sequencing project: providing services to taxonomists for standard genome sequencing and annotation.</title>
        <authorList>
            <consortium name="The Broad Institute Genomics Platform"/>
            <consortium name="The Broad Institute Genome Sequencing Center for Infectious Disease"/>
            <person name="Wu L."/>
            <person name="Ma J."/>
        </authorList>
    </citation>
    <scope>NUCLEOTIDE SEQUENCE [LARGE SCALE GENOMIC DNA]</scope>
    <source>
        <strain evidence="10 11">JCM 14901</strain>
    </source>
</reference>
<dbReference type="PROSITE" id="PS50928">
    <property type="entry name" value="ABC_TM1"/>
    <property type="match status" value="1"/>
</dbReference>
<evidence type="ECO:0000256" key="2">
    <source>
        <dbReference type="ARBA" id="ARBA00022448"/>
    </source>
</evidence>
<feature type="transmembrane region" description="Helical" evidence="7">
    <location>
        <begin position="276"/>
        <end position="303"/>
    </location>
</feature>
<comment type="similarity">
    <text evidence="7">Belongs to the binding-protein-dependent transport system permease family.</text>
</comment>
<dbReference type="Pfam" id="PF00528">
    <property type="entry name" value="BPD_transp_1"/>
    <property type="match status" value="1"/>
</dbReference>
<evidence type="ECO:0000256" key="8">
    <source>
        <dbReference type="SAM" id="MobiDB-lite"/>
    </source>
</evidence>
<keyword evidence="3" id="KW-1003">Cell membrane</keyword>
<evidence type="ECO:0000256" key="4">
    <source>
        <dbReference type="ARBA" id="ARBA00022692"/>
    </source>
</evidence>
<keyword evidence="4 7" id="KW-0812">Transmembrane</keyword>
<feature type="transmembrane region" description="Helical" evidence="7">
    <location>
        <begin position="81"/>
        <end position="105"/>
    </location>
</feature>
<protein>
    <submittedName>
        <fullName evidence="10">ABC transporter permease</fullName>
    </submittedName>
</protein>
<evidence type="ECO:0000256" key="1">
    <source>
        <dbReference type="ARBA" id="ARBA00004651"/>
    </source>
</evidence>
<accession>A0ABN2QVB2</accession>
<dbReference type="PANTHER" id="PTHR43386">
    <property type="entry name" value="OLIGOPEPTIDE TRANSPORT SYSTEM PERMEASE PROTEIN APPC"/>
    <property type="match status" value="1"/>
</dbReference>
<dbReference type="CDD" id="cd06261">
    <property type="entry name" value="TM_PBP2"/>
    <property type="match status" value="1"/>
</dbReference>
<dbReference type="PANTHER" id="PTHR43386:SF1">
    <property type="entry name" value="D,D-DIPEPTIDE TRANSPORT SYSTEM PERMEASE PROTEIN DDPC-RELATED"/>
    <property type="match status" value="1"/>
</dbReference>
<evidence type="ECO:0000256" key="7">
    <source>
        <dbReference type="RuleBase" id="RU363032"/>
    </source>
</evidence>
<keyword evidence="11" id="KW-1185">Reference proteome</keyword>
<dbReference type="Gene3D" id="1.10.3720.10">
    <property type="entry name" value="MetI-like"/>
    <property type="match status" value="1"/>
</dbReference>
<evidence type="ECO:0000313" key="11">
    <source>
        <dbReference type="Proteomes" id="UP001499933"/>
    </source>
</evidence>
<keyword evidence="5 7" id="KW-1133">Transmembrane helix</keyword>
<dbReference type="Proteomes" id="UP001499933">
    <property type="component" value="Unassembled WGS sequence"/>
</dbReference>
<dbReference type="Pfam" id="PF12911">
    <property type="entry name" value="OppC_N"/>
    <property type="match status" value="1"/>
</dbReference>
<feature type="compositionally biased region" description="Pro residues" evidence="8">
    <location>
        <begin position="1"/>
        <end position="10"/>
    </location>
</feature>
<evidence type="ECO:0000256" key="6">
    <source>
        <dbReference type="ARBA" id="ARBA00023136"/>
    </source>
</evidence>
<evidence type="ECO:0000313" key="10">
    <source>
        <dbReference type="EMBL" id="GAA1958830.1"/>
    </source>
</evidence>